<gene>
    <name evidence="2" type="ORF">E1292_13825</name>
</gene>
<comment type="caution">
    <text evidence="2">The sequence shown here is derived from an EMBL/GenBank/DDBJ whole genome shotgun (WGS) entry which is preliminary data.</text>
</comment>
<dbReference type="EMBL" id="SMKO01000028">
    <property type="protein sequence ID" value="TDD07120.1"/>
    <property type="molecule type" value="Genomic_DNA"/>
</dbReference>
<proteinExistence type="predicted"/>
<accession>A0A4R4W2G0</accession>
<evidence type="ECO:0000256" key="1">
    <source>
        <dbReference type="SAM" id="SignalP"/>
    </source>
</evidence>
<organism evidence="2 3">
    <name type="scientific">Nonomuraea deserti</name>
    <dbReference type="NCBI Taxonomy" id="1848322"/>
    <lineage>
        <taxon>Bacteria</taxon>
        <taxon>Bacillati</taxon>
        <taxon>Actinomycetota</taxon>
        <taxon>Actinomycetes</taxon>
        <taxon>Streptosporangiales</taxon>
        <taxon>Streptosporangiaceae</taxon>
        <taxon>Nonomuraea</taxon>
    </lineage>
</organism>
<evidence type="ECO:0008006" key="4">
    <source>
        <dbReference type="Google" id="ProtNLM"/>
    </source>
</evidence>
<keyword evidence="1" id="KW-0732">Signal</keyword>
<sequence length="164" mass="17379">MRLNDRRLPIVAAALVAVAVVAGCTGNADKPTMDEASKQLITDGDKLLASQDLARIGSATATERADQDGEAGCLKGQVQRFFRAQGNLTGPPYKQSPGNVAGLLGSWLRLRGYDTTIDDLDLRDENVGVAVLQHPTTGITFIITVRNGQKPNILIVGKTSCYAG</sequence>
<protein>
    <recommendedName>
        <fullName evidence="4">Lipoprotein</fullName>
    </recommendedName>
</protein>
<feature type="chain" id="PRO_5039443101" description="Lipoprotein" evidence="1">
    <location>
        <begin position="23"/>
        <end position="164"/>
    </location>
</feature>
<reference evidence="2 3" key="1">
    <citation type="submission" date="2019-03" db="EMBL/GenBank/DDBJ databases">
        <title>Draft genome sequences of novel Actinobacteria.</title>
        <authorList>
            <person name="Sahin N."/>
            <person name="Ay H."/>
            <person name="Saygin H."/>
        </authorList>
    </citation>
    <scope>NUCLEOTIDE SEQUENCE [LARGE SCALE GENOMIC DNA]</scope>
    <source>
        <strain evidence="2 3">KC310</strain>
    </source>
</reference>
<evidence type="ECO:0000313" key="3">
    <source>
        <dbReference type="Proteomes" id="UP000295258"/>
    </source>
</evidence>
<dbReference type="PROSITE" id="PS51257">
    <property type="entry name" value="PROKAR_LIPOPROTEIN"/>
    <property type="match status" value="1"/>
</dbReference>
<keyword evidence="3" id="KW-1185">Reference proteome</keyword>
<feature type="signal peptide" evidence="1">
    <location>
        <begin position="1"/>
        <end position="22"/>
    </location>
</feature>
<dbReference type="AlphaFoldDB" id="A0A4R4W2G0"/>
<evidence type="ECO:0000313" key="2">
    <source>
        <dbReference type="EMBL" id="TDD07120.1"/>
    </source>
</evidence>
<name>A0A4R4W2G0_9ACTN</name>
<dbReference type="RefSeq" id="WP_132595543.1">
    <property type="nucleotide sequence ID" value="NZ_SMKO01000028.1"/>
</dbReference>
<dbReference type="Proteomes" id="UP000295258">
    <property type="component" value="Unassembled WGS sequence"/>
</dbReference>